<protein>
    <submittedName>
        <fullName evidence="1">Uncharacterized protein</fullName>
    </submittedName>
</protein>
<reference evidence="1 2" key="1">
    <citation type="submission" date="2017-12" db="EMBL/GenBank/DDBJ databases">
        <title>Complete genome sequence of Herbivorax saccincola GGR1, a novel Cellulosome-producing hydrolytic bacterium in a thermophilic biogas plant, established by Illumina and Nanopore MinION sequencing.</title>
        <authorList>
            <person name="Pechtl A."/>
            <person name="Ruckert C."/>
            <person name="Koeck D.E."/>
            <person name="Maus I."/>
            <person name="Winkler A."/>
            <person name="Kalinowski J."/>
            <person name="Puhler A."/>
            <person name="Schwarz W.W."/>
            <person name="Zverlov V.V."/>
            <person name="Schluter A."/>
            <person name="Liebl W."/>
        </authorList>
    </citation>
    <scope>NUCLEOTIDE SEQUENCE [LARGE SCALE GENOMIC DNA]</scope>
    <source>
        <strain evidence="2">SR1</strain>
    </source>
</reference>
<organism evidence="1 2">
    <name type="scientific">Acetivibrio saccincola</name>
    <dbReference type="NCBI Taxonomy" id="1677857"/>
    <lineage>
        <taxon>Bacteria</taxon>
        <taxon>Bacillati</taxon>
        <taxon>Bacillota</taxon>
        <taxon>Clostridia</taxon>
        <taxon>Eubacteriales</taxon>
        <taxon>Oscillospiraceae</taxon>
        <taxon>Acetivibrio</taxon>
    </lineage>
</organism>
<dbReference type="KEGG" id="hsc:HVS_04175"/>
<name>A0A2K9DZ32_9FIRM</name>
<proteinExistence type="predicted"/>
<gene>
    <name evidence="1" type="ORF">HVS_04175</name>
</gene>
<dbReference type="EMBL" id="CP025197">
    <property type="protein sequence ID" value="AUG56777.1"/>
    <property type="molecule type" value="Genomic_DNA"/>
</dbReference>
<evidence type="ECO:0000313" key="1">
    <source>
        <dbReference type="EMBL" id="AUG56777.1"/>
    </source>
</evidence>
<accession>A0A2K9DZ32</accession>
<keyword evidence="2" id="KW-1185">Reference proteome</keyword>
<evidence type="ECO:0000313" key="2">
    <source>
        <dbReference type="Proteomes" id="UP000233534"/>
    </source>
</evidence>
<dbReference type="AlphaFoldDB" id="A0A2K9DZ32"/>
<dbReference type="RefSeq" id="WP_268876578.1">
    <property type="nucleotide sequence ID" value="NZ_CP025197.1"/>
</dbReference>
<sequence length="41" mass="4596">MLKKFINIFLVVIMATLILLPEAVYAYDEDLVSVAVLQGLK</sequence>
<dbReference type="Proteomes" id="UP000233534">
    <property type="component" value="Chromosome"/>
</dbReference>